<dbReference type="AlphaFoldDB" id="A0A5Q0M3G9"/>
<dbReference type="EMBL" id="CP045644">
    <property type="protein sequence ID" value="QFZ83357.1"/>
    <property type="molecule type" value="Genomic_DNA"/>
</dbReference>
<name>A0A5Q0M3G9_VARPD</name>
<evidence type="ECO:0000313" key="2">
    <source>
        <dbReference type="Proteomes" id="UP000326780"/>
    </source>
</evidence>
<gene>
    <name evidence="1" type="ORF">GFK26_11565</name>
</gene>
<sequence>MSLSELLAKARAAGAELWDECRAASSGSAGKPGVLFMSACTGQERAHVVVARGKDFGATWQRGAQLLSAWQRKQAALQILWVRIDVVHTVHAMNWATLTQGLTVTKRNYFRFGIAFDEEFTVAMLEPEIAANAVLYDSNFDKATPNEANLKRYGQRRFGRELTWPSQPTDRVWLFETRAVFTDGKALHRVEHQGRNRGHRVLPDWNPAYVQEVIATGTNYLARQVTPSGKYQYGWFPCFDRPIPTYNTLRHASSTYALLEGWELTGDPRHKVAIDKAIAHLIGNFIHRATLPSGAQAAFLVDEGDEIKLGGNAVCLLALSKYTELTGDTQYLPLLEALALGIVHMQDASTGRFVHVLHHPDLTVKQESRIIYYDGEAAFGLMRLYGLTRDPRWLRSAELAFNYFIEAEHWRAHDHWLGYCVNEITLYKPEVRYYRFGLDNVRDHLDFVLERITTFPTLLELMMAAEKMIVRLQSTPELSHLLEGFDLDKFHLALEQRARYLMTGHFFPELAMFFKNPGRVVGSFFIRHHSFRVRIDDVEHYLSGYVAYRKYLQRVGSVVRQESKIKR</sequence>
<dbReference type="GO" id="GO:0016874">
    <property type="term" value="F:ligase activity"/>
    <property type="evidence" value="ECO:0007669"/>
    <property type="project" value="UniProtKB-KW"/>
</dbReference>
<dbReference type="GO" id="GO:0005975">
    <property type="term" value="P:carbohydrate metabolic process"/>
    <property type="evidence" value="ECO:0007669"/>
    <property type="project" value="InterPro"/>
</dbReference>
<reference evidence="1 2" key="1">
    <citation type="submission" date="2019-10" db="EMBL/GenBank/DDBJ databases">
        <title>Complete genome sequence of Variovorax paradoxus 5C-2.</title>
        <authorList>
            <person name="Gogoleva N.E."/>
            <person name="Balkin A.S."/>
        </authorList>
    </citation>
    <scope>NUCLEOTIDE SEQUENCE [LARGE SCALE GENOMIC DNA]</scope>
    <source>
        <strain evidence="1 2">5C-2</strain>
    </source>
</reference>
<dbReference type="Proteomes" id="UP000326780">
    <property type="component" value="Chromosome"/>
</dbReference>
<dbReference type="InterPro" id="IPR008928">
    <property type="entry name" value="6-hairpin_glycosidase_sf"/>
</dbReference>
<protein>
    <submittedName>
        <fullName evidence="1">Mur ligase</fullName>
    </submittedName>
</protein>
<organism evidence="1 2">
    <name type="scientific">Variovorax paradoxus</name>
    <dbReference type="NCBI Taxonomy" id="34073"/>
    <lineage>
        <taxon>Bacteria</taxon>
        <taxon>Pseudomonadati</taxon>
        <taxon>Pseudomonadota</taxon>
        <taxon>Betaproteobacteria</taxon>
        <taxon>Burkholderiales</taxon>
        <taxon>Comamonadaceae</taxon>
        <taxon>Variovorax</taxon>
    </lineage>
</organism>
<evidence type="ECO:0000313" key="1">
    <source>
        <dbReference type="EMBL" id="QFZ83357.1"/>
    </source>
</evidence>
<dbReference type="SUPFAM" id="SSF48208">
    <property type="entry name" value="Six-hairpin glycosidases"/>
    <property type="match status" value="1"/>
</dbReference>
<dbReference type="RefSeq" id="WP_153282083.1">
    <property type="nucleotide sequence ID" value="NZ_CP045644.1"/>
</dbReference>
<keyword evidence="1" id="KW-0436">Ligase</keyword>
<accession>A0A5Q0M3G9</accession>
<proteinExistence type="predicted"/>